<gene>
    <name evidence="2" type="ORF">CLEP1334_LOCUS20700</name>
</gene>
<sequence>MRVGLRMRDDNAIHEQVHRAQHIAIVAVVAATTDATIRTATDTHHSVNSKASVALSGFLSVGATNGFTILSVVTSAASTILSVGVALVAAALATGTRRIYSRAVGIAIGIAIGLLGCSESAPSWTGPGRVRVDGRRGPSHRA</sequence>
<organism evidence="2">
    <name type="scientific">Calcidiscus leptoporus</name>
    <dbReference type="NCBI Taxonomy" id="127549"/>
    <lineage>
        <taxon>Eukaryota</taxon>
        <taxon>Haptista</taxon>
        <taxon>Haptophyta</taxon>
        <taxon>Prymnesiophyceae</taxon>
        <taxon>Coccolithales</taxon>
        <taxon>Calcidiscaceae</taxon>
        <taxon>Calcidiscus</taxon>
    </lineage>
</organism>
<dbReference type="EMBL" id="HBER01041077">
    <property type="protein sequence ID" value="CAD8545411.1"/>
    <property type="molecule type" value="Transcribed_RNA"/>
</dbReference>
<accession>A0A7S0P0C1</accession>
<protein>
    <submittedName>
        <fullName evidence="2">Uncharacterized protein</fullName>
    </submittedName>
</protein>
<feature type="transmembrane region" description="Helical" evidence="1">
    <location>
        <begin position="67"/>
        <end position="92"/>
    </location>
</feature>
<keyword evidence="1" id="KW-0472">Membrane</keyword>
<keyword evidence="1" id="KW-1133">Transmembrane helix</keyword>
<evidence type="ECO:0000313" key="2">
    <source>
        <dbReference type="EMBL" id="CAD8545411.1"/>
    </source>
</evidence>
<proteinExistence type="predicted"/>
<evidence type="ECO:0000256" key="1">
    <source>
        <dbReference type="SAM" id="Phobius"/>
    </source>
</evidence>
<reference evidence="2" key="1">
    <citation type="submission" date="2021-01" db="EMBL/GenBank/DDBJ databases">
        <authorList>
            <person name="Corre E."/>
            <person name="Pelletier E."/>
            <person name="Niang G."/>
            <person name="Scheremetjew M."/>
            <person name="Finn R."/>
            <person name="Kale V."/>
            <person name="Holt S."/>
            <person name="Cochrane G."/>
            <person name="Meng A."/>
            <person name="Brown T."/>
            <person name="Cohen L."/>
        </authorList>
    </citation>
    <scope>NUCLEOTIDE SEQUENCE</scope>
    <source>
        <strain evidence="2">RCC1130</strain>
    </source>
</reference>
<feature type="transmembrane region" description="Helical" evidence="1">
    <location>
        <begin position="99"/>
        <end position="116"/>
    </location>
</feature>
<dbReference type="AlphaFoldDB" id="A0A7S0P0C1"/>
<keyword evidence="1" id="KW-0812">Transmembrane</keyword>
<name>A0A7S0P0C1_9EUKA</name>